<evidence type="ECO:0000256" key="6">
    <source>
        <dbReference type="RuleBase" id="RU363053"/>
    </source>
</evidence>
<evidence type="ECO:0000256" key="3">
    <source>
        <dbReference type="ARBA" id="ARBA00022692"/>
    </source>
</evidence>
<dbReference type="GO" id="GO:0005737">
    <property type="term" value="C:cytoplasm"/>
    <property type="evidence" value="ECO:0007669"/>
    <property type="project" value="TreeGrafter"/>
</dbReference>
<accession>A0AAN9HQY5</accession>
<keyword evidence="5 6" id="KW-0472">Membrane</keyword>
<dbReference type="AlphaFoldDB" id="A0AAN9HQY5"/>
<evidence type="ECO:0000256" key="5">
    <source>
        <dbReference type="ARBA" id="ARBA00023136"/>
    </source>
</evidence>
<evidence type="ECO:0000256" key="4">
    <source>
        <dbReference type="ARBA" id="ARBA00022989"/>
    </source>
</evidence>
<dbReference type="PANTHER" id="PTHR11266">
    <property type="entry name" value="PEROXISOMAL MEMBRANE PROTEIN 2, PXMP2 MPV17"/>
    <property type="match status" value="1"/>
</dbReference>
<reference evidence="7 8" key="1">
    <citation type="submission" date="2024-01" db="EMBL/GenBank/DDBJ databases">
        <title>The genomes of 5 underutilized Papilionoideae crops provide insights into root nodulation and disease resistanc.</title>
        <authorList>
            <person name="Yuan L."/>
        </authorList>
    </citation>
    <scope>NUCLEOTIDE SEQUENCE [LARGE SCALE GENOMIC DNA]</scope>
    <source>
        <strain evidence="7">ZHUSHIDOU_FW_LH</strain>
        <tissue evidence="7">Leaf</tissue>
    </source>
</reference>
<feature type="transmembrane region" description="Helical" evidence="6">
    <location>
        <begin position="209"/>
        <end position="225"/>
    </location>
</feature>
<evidence type="ECO:0000256" key="1">
    <source>
        <dbReference type="ARBA" id="ARBA00004141"/>
    </source>
</evidence>
<evidence type="ECO:0000313" key="8">
    <source>
        <dbReference type="Proteomes" id="UP001372338"/>
    </source>
</evidence>
<protein>
    <recommendedName>
        <fullName evidence="9">Peroxisomal membrane protein PMP22</fullName>
    </recommendedName>
</protein>
<dbReference type="EMBL" id="JAYWIO010000008">
    <property type="protein sequence ID" value="KAK7245881.1"/>
    <property type="molecule type" value="Genomic_DNA"/>
</dbReference>
<comment type="caution">
    <text evidence="7">The sequence shown here is derived from an EMBL/GenBank/DDBJ whole genome shotgun (WGS) entry which is preliminary data.</text>
</comment>
<organism evidence="7 8">
    <name type="scientific">Crotalaria pallida</name>
    <name type="common">Smooth rattlebox</name>
    <name type="synonym">Crotalaria striata</name>
    <dbReference type="NCBI Taxonomy" id="3830"/>
    <lineage>
        <taxon>Eukaryota</taxon>
        <taxon>Viridiplantae</taxon>
        <taxon>Streptophyta</taxon>
        <taxon>Embryophyta</taxon>
        <taxon>Tracheophyta</taxon>
        <taxon>Spermatophyta</taxon>
        <taxon>Magnoliopsida</taxon>
        <taxon>eudicotyledons</taxon>
        <taxon>Gunneridae</taxon>
        <taxon>Pentapetalae</taxon>
        <taxon>rosids</taxon>
        <taxon>fabids</taxon>
        <taxon>Fabales</taxon>
        <taxon>Fabaceae</taxon>
        <taxon>Papilionoideae</taxon>
        <taxon>50 kb inversion clade</taxon>
        <taxon>genistoids sensu lato</taxon>
        <taxon>core genistoids</taxon>
        <taxon>Crotalarieae</taxon>
        <taxon>Crotalaria</taxon>
    </lineage>
</organism>
<evidence type="ECO:0008006" key="9">
    <source>
        <dbReference type="Google" id="ProtNLM"/>
    </source>
</evidence>
<keyword evidence="8" id="KW-1185">Reference proteome</keyword>
<comment type="subcellular location">
    <subcellularLocation>
        <location evidence="1">Membrane</location>
        <topology evidence="1">Multi-pass membrane protein</topology>
    </subcellularLocation>
</comment>
<keyword evidence="4 6" id="KW-1133">Transmembrane helix</keyword>
<dbReference type="PANTHER" id="PTHR11266:SF86">
    <property type="entry name" value="PEROXISOMAL MEMBRANE PROTEIN PMP22"/>
    <property type="match status" value="1"/>
</dbReference>
<feature type="transmembrane region" description="Helical" evidence="6">
    <location>
        <begin position="103"/>
        <end position="121"/>
    </location>
</feature>
<evidence type="ECO:0000256" key="2">
    <source>
        <dbReference type="ARBA" id="ARBA00006824"/>
    </source>
</evidence>
<dbReference type="Pfam" id="PF04117">
    <property type="entry name" value="Mpv17_PMP22"/>
    <property type="match status" value="1"/>
</dbReference>
<dbReference type="Proteomes" id="UP001372338">
    <property type="component" value="Unassembled WGS sequence"/>
</dbReference>
<sequence>MGRILGKPNPVPDEDIYILEQAETINNNRERQTHCLESKEAAWSGKKEGKMGSIAKKGLNNYLKQLQQHPLRTKVITAGLLSAISDIVSQKLTGIQKLQLKRLLLKVIFGAAYLGPFGHYYHTILDKIFKGKKDSKTVAKKVLVEQLTSSPWNNFLFMIYYGLIIEGQPWVNVKAKVKKDYPSLQYTSWTIGPVIGFINHKFIPLHLRVVFQSFAAFFWGIYLNLQARSLALNKA</sequence>
<evidence type="ECO:0000313" key="7">
    <source>
        <dbReference type="EMBL" id="KAK7245881.1"/>
    </source>
</evidence>
<dbReference type="InterPro" id="IPR007248">
    <property type="entry name" value="Mpv17_PMP22"/>
</dbReference>
<keyword evidence="3 6" id="KW-0812">Transmembrane</keyword>
<gene>
    <name evidence="7" type="ORF">RIF29_40735</name>
</gene>
<dbReference type="GO" id="GO:0016020">
    <property type="term" value="C:membrane"/>
    <property type="evidence" value="ECO:0007669"/>
    <property type="project" value="UniProtKB-SubCell"/>
</dbReference>
<comment type="similarity">
    <text evidence="2 6">Belongs to the peroxisomal membrane protein PXMP2/4 family.</text>
</comment>
<name>A0AAN9HQY5_CROPI</name>
<proteinExistence type="inferred from homology"/>